<sequence>METAMETSPPAAETKKEPTPPAAETKKGPTPPAVAQPVPETKKEPTPPAPAPSAPPPAPAAAVVVAARGDGKRKRGRPRKYGPDGGLLRPLNATPISASVPDDSGGGHYTPASAVGAAMKRGRGRPVGFISRAAPVVAMPMPVPVTAATPTPAVVVSTPPPPAPMSSSAAAPTQQLVPPLGDVVGCASGANFTPHILNVATGEDINMKVISFSQQGPRAICILSANGVISNVTLRQHDSLGGTVTYEGRFELLSLSGSFTPTEKGGSRDRCGGMSVSLAAADGRVIGGGVAGLLVAASPVQVVVGSFLPSYQMEQNGKKPVIEMKTVAAQPAMGFTISSGGDMEDSYSGSQARAGKGASAFRVENWTAQPVASAPPAAEARRTPSSEAAKVPVSGG</sequence>
<evidence type="ECO:0000313" key="6">
    <source>
        <dbReference type="Proteomes" id="UP000019116"/>
    </source>
</evidence>
<dbReference type="SUPFAM" id="SSF117856">
    <property type="entry name" value="AF0104/ALDC/Ptd012-like"/>
    <property type="match status" value="1"/>
</dbReference>
<dbReference type="RefSeq" id="XP_044407639.1">
    <property type="nucleotide sequence ID" value="XM_044551704.1"/>
</dbReference>
<dbReference type="GO" id="GO:0005634">
    <property type="term" value="C:nucleus"/>
    <property type="evidence" value="ECO:0007669"/>
    <property type="project" value="UniProtKB-SubCell"/>
</dbReference>
<dbReference type="InterPro" id="IPR005175">
    <property type="entry name" value="PPC_dom"/>
</dbReference>
<dbReference type="Gramene" id="TraesWEE_scaffold_118047_01G000100.1">
    <property type="protein sequence ID" value="TraesWEE_scaffold_118047_01G000100.1"/>
    <property type="gene ID" value="TraesWEE_scaffold_118047_01G000100"/>
</dbReference>
<feature type="domain" description="PPC" evidence="4">
    <location>
        <begin position="189"/>
        <end position="330"/>
    </location>
</feature>
<evidence type="ECO:0000256" key="1">
    <source>
        <dbReference type="ARBA" id="ARBA00003687"/>
    </source>
</evidence>
<dbReference type="GeneID" id="123131969"/>
<evidence type="ECO:0000256" key="3">
    <source>
        <dbReference type="SAM" id="MobiDB-lite"/>
    </source>
</evidence>
<dbReference type="PANTHER" id="PTHR31500:SF47">
    <property type="entry name" value="AT-HOOK MOTIF NUCLEAR-LOCALIZED PROTEIN"/>
    <property type="match status" value="1"/>
</dbReference>
<feature type="compositionally biased region" description="Pro residues" evidence="3">
    <location>
        <begin position="46"/>
        <end position="59"/>
    </location>
</feature>
<dbReference type="PaxDb" id="4565-Traes_6AS_653CE86DE.1"/>
<evidence type="ECO:0000259" key="4">
    <source>
        <dbReference type="PROSITE" id="PS51742"/>
    </source>
</evidence>
<dbReference type="PANTHER" id="PTHR31500">
    <property type="entry name" value="AT-HOOK MOTIF NUCLEAR-LOCALIZED PROTEIN 9"/>
    <property type="match status" value="1"/>
</dbReference>
<dbReference type="Gramene" id="TraesCAD_scaffold_048762_01G000300.1">
    <property type="protein sequence ID" value="TraesCAD_scaffold_048762_01G000300.1"/>
    <property type="gene ID" value="TraesCAD_scaffold_048762_01G000300"/>
</dbReference>
<dbReference type="Gramene" id="TraesRN6A0100151600.1">
    <property type="protein sequence ID" value="TraesRN6A0100151600.1"/>
    <property type="gene ID" value="TraesRN6A0100151600"/>
</dbReference>
<dbReference type="Gene3D" id="3.30.1330.80">
    <property type="entry name" value="Hypothetical protein, similar to alpha- acetolactate decarboxylase, domain 2"/>
    <property type="match status" value="1"/>
</dbReference>
<proteinExistence type="predicted"/>
<dbReference type="CDD" id="cd11378">
    <property type="entry name" value="DUF296"/>
    <property type="match status" value="1"/>
</dbReference>
<keyword evidence="6" id="KW-1185">Reference proteome</keyword>
<comment type="function">
    <text evidence="1 2">Transcription factor that specifically binds AT-rich DNA sequences related to the nuclear matrix attachment regions (MARs).</text>
</comment>
<comment type="domain">
    <text evidence="2">The PPC domain mediates interactions between AHL proteins.</text>
</comment>
<dbReference type="PROSITE" id="PS51742">
    <property type="entry name" value="PPC"/>
    <property type="match status" value="1"/>
</dbReference>
<reference evidence="5" key="2">
    <citation type="submission" date="2018-10" db="UniProtKB">
        <authorList>
            <consortium name="EnsemblPlants"/>
        </authorList>
    </citation>
    <scope>IDENTIFICATION</scope>
</reference>
<protein>
    <recommendedName>
        <fullName evidence="2">AT-hook motif nuclear-localized protein</fullName>
    </recommendedName>
</protein>
<dbReference type="InterPro" id="IPR039605">
    <property type="entry name" value="AHL"/>
</dbReference>
<dbReference type="Pfam" id="PF03479">
    <property type="entry name" value="PCC"/>
    <property type="match status" value="1"/>
</dbReference>
<organism evidence="5">
    <name type="scientific">Triticum aestivum</name>
    <name type="common">Wheat</name>
    <dbReference type="NCBI Taxonomy" id="4565"/>
    <lineage>
        <taxon>Eukaryota</taxon>
        <taxon>Viridiplantae</taxon>
        <taxon>Streptophyta</taxon>
        <taxon>Embryophyta</taxon>
        <taxon>Tracheophyta</taxon>
        <taxon>Spermatophyta</taxon>
        <taxon>Magnoliopsida</taxon>
        <taxon>Liliopsida</taxon>
        <taxon>Poales</taxon>
        <taxon>Poaceae</taxon>
        <taxon>BOP clade</taxon>
        <taxon>Pooideae</taxon>
        <taxon>Triticodae</taxon>
        <taxon>Triticeae</taxon>
        <taxon>Triticinae</taxon>
        <taxon>Triticum</taxon>
    </lineage>
</organism>
<gene>
    <name evidence="5" type="primary">LOC123131969</name>
</gene>
<keyword evidence="2" id="KW-0238">DNA-binding</keyword>
<dbReference type="KEGG" id="taes:123131969"/>
<dbReference type="Gramene" id="TraesCS6A02G083100.1">
    <property type="protein sequence ID" value="TraesCS6A02G083100.1"/>
    <property type="gene ID" value="TraesCS6A02G083100"/>
</dbReference>
<dbReference type="OMA" id="DVTMNVM"/>
<dbReference type="AlphaFoldDB" id="A0A3B6NLV4"/>
<dbReference type="GO" id="GO:0003680">
    <property type="term" value="F:minor groove of adenine-thymine-rich DNA binding"/>
    <property type="evidence" value="ECO:0007669"/>
    <property type="project" value="UniProtKB-UniRule"/>
</dbReference>
<dbReference type="EnsemblPlants" id="TraesCS6A02G083100.1">
    <property type="protein sequence ID" value="TraesCS6A02G083100.1"/>
    <property type="gene ID" value="TraesCS6A02G083100"/>
</dbReference>
<reference evidence="5" key="1">
    <citation type="submission" date="2018-08" db="EMBL/GenBank/DDBJ databases">
        <authorList>
            <person name="Rossello M."/>
        </authorList>
    </citation>
    <scope>NUCLEOTIDE SEQUENCE [LARGE SCALE GENOMIC DNA]</scope>
    <source>
        <strain evidence="5">cv. Chinese Spring</strain>
    </source>
</reference>
<dbReference type="Proteomes" id="UP000019116">
    <property type="component" value="Chromosome 6A"/>
</dbReference>
<accession>A0A3B6NLV4</accession>
<feature type="region of interest" description="Disordered" evidence="3">
    <location>
        <begin position="1"/>
        <end position="108"/>
    </location>
</feature>
<dbReference type="SMART" id="SM00384">
    <property type="entry name" value="AT_hook"/>
    <property type="match status" value="2"/>
</dbReference>
<keyword evidence="2" id="KW-0804">Transcription</keyword>
<keyword evidence="2" id="KW-0539">Nucleus</keyword>
<evidence type="ECO:0000313" key="5">
    <source>
        <dbReference type="EnsemblPlants" id="TraesCS6A02G083100.1"/>
    </source>
</evidence>
<evidence type="ECO:0000256" key="2">
    <source>
        <dbReference type="RuleBase" id="RU367031"/>
    </source>
</evidence>
<dbReference type="SMR" id="A0A3B6NLV4"/>
<dbReference type="STRING" id="4565.A0A3B6NLV4"/>
<dbReference type="Gramene" id="TraesCS6A03G0188300.1">
    <property type="protein sequence ID" value="TraesCS6A03G0188300.1.CDS"/>
    <property type="gene ID" value="TraesCS6A03G0188300"/>
</dbReference>
<dbReference type="InterPro" id="IPR017956">
    <property type="entry name" value="AT_hook_DNA-bd_motif"/>
</dbReference>
<keyword evidence="2" id="KW-0805">Transcription regulation</keyword>
<dbReference type="Gramene" id="TraesPARA_EIv1.0_1907230.1">
    <property type="protein sequence ID" value="TraesPARA_EIv1.0_1907230.1.CDS"/>
    <property type="gene ID" value="TraesPARA_EIv1.0_1907230"/>
</dbReference>
<feature type="compositionally biased region" description="Basic residues" evidence="3">
    <location>
        <begin position="71"/>
        <end position="80"/>
    </location>
</feature>
<feature type="region of interest" description="Disordered" evidence="3">
    <location>
        <begin position="367"/>
        <end position="396"/>
    </location>
</feature>
<comment type="subcellular location">
    <subcellularLocation>
        <location evidence="2">Nucleus</location>
    </subcellularLocation>
</comment>
<name>A0A3B6NLV4_WHEAT</name>